<dbReference type="Proteomes" id="UP000270094">
    <property type="component" value="Unassembled WGS sequence"/>
</dbReference>
<accession>A0A3P7LCZ9</accession>
<evidence type="ECO:0000313" key="1">
    <source>
        <dbReference type="EMBL" id="VDM77028.1"/>
    </source>
</evidence>
<organism evidence="1 2">
    <name type="scientific">Strongylus vulgaris</name>
    <name type="common">Blood worm</name>
    <dbReference type="NCBI Taxonomy" id="40348"/>
    <lineage>
        <taxon>Eukaryota</taxon>
        <taxon>Metazoa</taxon>
        <taxon>Ecdysozoa</taxon>
        <taxon>Nematoda</taxon>
        <taxon>Chromadorea</taxon>
        <taxon>Rhabditida</taxon>
        <taxon>Rhabditina</taxon>
        <taxon>Rhabditomorpha</taxon>
        <taxon>Strongyloidea</taxon>
        <taxon>Strongylidae</taxon>
        <taxon>Strongylus</taxon>
    </lineage>
</organism>
<sequence length="53" mass="6408">MRRILFVWKHRFAMGKPSNSSDRQGTQQEHQAKLRSWYRTDFAHSILSFQADR</sequence>
<reference evidence="1 2" key="1">
    <citation type="submission" date="2018-11" db="EMBL/GenBank/DDBJ databases">
        <authorList>
            <consortium name="Pathogen Informatics"/>
        </authorList>
    </citation>
    <scope>NUCLEOTIDE SEQUENCE [LARGE SCALE GENOMIC DNA]</scope>
</reference>
<name>A0A3P7LCZ9_STRVU</name>
<keyword evidence="2" id="KW-1185">Reference proteome</keyword>
<protein>
    <submittedName>
        <fullName evidence="1">Uncharacterized protein</fullName>
    </submittedName>
</protein>
<dbReference type="AlphaFoldDB" id="A0A3P7LCZ9"/>
<dbReference type="EMBL" id="UYYB01098279">
    <property type="protein sequence ID" value="VDM77028.1"/>
    <property type="molecule type" value="Genomic_DNA"/>
</dbReference>
<gene>
    <name evidence="1" type="ORF">SVUK_LOCUS12026</name>
</gene>
<proteinExistence type="predicted"/>
<evidence type="ECO:0000313" key="2">
    <source>
        <dbReference type="Proteomes" id="UP000270094"/>
    </source>
</evidence>